<keyword evidence="1" id="KW-0812">Transmembrane</keyword>
<evidence type="ECO:0000313" key="3">
    <source>
        <dbReference type="Proteomes" id="UP001233999"/>
    </source>
</evidence>
<protein>
    <submittedName>
        <fullName evidence="2">Uncharacterized protein</fullName>
    </submittedName>
</protein>
<organism evidence="2 3">
    <name type="scientific">Diploptera punctata</name>
    <name type="common">Pacific beetle cockroach</name>
    <dbReference type="NCBI Taxonomy" id="6984"/>
    <lineage>
        <taxon>Eukaryota</taxon>
        <taxon>Metazoa</taxon>
        <taxon>Ecdysozoa</taxon>
        <taxon>Arthropoda</taxon>
        <taxon>Hexapoda</taxon>
        <taxon>Insecta</taxon>
        <taxon>Pterygota</taxon>
        <taxon>Neoptera</taxon>
        <taxon>Polyneoptera</taxon>
        <taxon>Dictyoptera</taxon>
        <taxon>Blattodea</taxon>
        <taxon>Blaberoidea</taxon>
        <taxon>Blaberidae</taxon>
        <taxon>Diplopterinae</taxon>
        <taxon>Diploptera</taxon>
    </lineage>
</organism>
<evidence type="ECO:0000256" key="1">
    <source>
        <dbReference type="SAM" id="Phobius"/>
    </source>
</evidence>
<evidence type="ECO:0000313" key="2">
    <source>
        <dbReference type="EMBL" id="KAJ9593578.1"/>
    </source>
</evidence>
<dbReference type="Proteomes" id="UP001233999">
    <property type="component" value="Unassembled WGS sequence"/>
</dbReference>
<feature type="transmembrane region" description="Helical" evidence="1">
    <location>
        <begin position="6"/>
        <end position="27"/>
    </location>
</feature>
<sequence>LVRIELSIIGFFIMTCAIPILFSVLLLESKIKNLSTISSFPPFDLLARTNISPYASRYRTINLQWGFSIKCYSTMNDLQKIEKCKSINTLKFVHRMQIHEKELSCNLESITATWNDFKMYLFHRRFHILDVFHHLPTHTCSTKTLEGNEFLFLLTHGVQLPLASNETIQLLCLSFLINIYLAYNQKLFKGS</sequence>
<feature type="non-terminal residue" evidence="2">
    <location>
        <position position="1"/>
    </location>
</feature>
<name>A0AAD8EKH0_DIPPU</name>
<accession>A0AAD8EKH0</accession>
<dbReference type="AlphaFoldDB" id="A0AAD8EKH0"/>
<comment type="caution">
    <text evidence="2">The sequence shown here is derived from an EMBL/GenBank/DDBJ whole genome shotgun (WGS) entry which is preliminary data.</text>
</comment>
<reference evidence="2" key="2">
    <citation type="submission" date="2023-05" db="EMBL/GenBank/DDBJ databases">
        <authorList>
            <person name="Fouks B."/>
        </authorList>
    </citation>
    <scope>NUCLEOTIDE SEQUENCE</scope>
    <source>
        <strain evidence="2">Stay&amp;Tobe</strain>
        <tissue evidence="2">Testes</tissue>
    </source>
</reference>
<proteinExistence type="predicted"/>
<keyword evidence="1" id="KW-1133">Transmembrane helix</keyword>
<keyword evidence="1" id="KW-0472">Membrane</keyword>
<reference evidence="2" key="1">
    <citation type="journal article" date="2023" name="IScience">
        <title>Live-bearing cockroach genome reveals convergent evolutionary mechanisms linked to viviparity in insects and beyond.</title>
        <authorList>
            <person name="Fouks B."/>
            <person name="Harrison M.C."/>
            <person name="Mikhailova A.A."/>
            <person name="Marchal E."/>
            <person name="English S."/>
            <person name="Carruthers M."/>
            <person name="Jennings E.C."/>
            <person name="Chiamaka E.L."/>
            <person name="Frigard R.A."/>
            <person name="Pippel M."/>
            <person name="Attardo G.M."/>
            <person name="Benoit J.B."/>
            <person name="Bornberg-Bauer E."/>
            <person name="Tobe S.S."/>
        </authorList>
    </citation>
    <scope>NUCLEOTIDE SEQUENCE</scope>
    <source>
        <strain evidence="2">Stay&amp;Tobe</strain>
    </source>
</reference>
<keyword evidence="3" id="KW-1185">Reference proteome</keyword>
<dbReference type="EMBL" id="JASPKZ010003428">
    <property type="protein sequence ID" value="KAJ9593578.1"/>
    <property type="molecule type" value="Genomic_DNA"/>
</dbReference>
<feature type="non-terminal residue" evidence="2">
    <location>
        <position position="191"/>
    </location>
</feature>
<gene>
    <name evidence="2" type="ORF">L9F63_014885</name>
</gene>